<dbReference type="Pfam" id="PF03281">
    <property type="entry name" value="Mab-21"/>
    <property type="match status" value="1"/>
</dbReference>
<dbReference type="GeneID" id="111123777"/>
<keyword evidence="2" id="KW-1185">Reference proteome</keyword>
<dbReference type="KEGG" id="cvn:111123777"/>
<dbReference type="Gene3D" id="1.10.1410.40">
    <property type="match status" value="1"/>
</dbReference>
<evidence type="ECO:0000259" key="1">
    <source>
        <dbReference type="Pfam" id="PF03281"/>
    </source>
</evidence>
<dbReference type="PANTHER" id="PTHR10656:SF69">
    <property type="entry name" value="MAB-21-LIKE HHH_H2TH-LIKE DOMAIN-CONTAINING PROTEIN"/>
    <property type="match status" value="1"/>
</dbReference>
<evidence type="ECO:0000313" key="3">
    <source>
        <dbReference type="RefSeq" id="XP_022322051.1"/>
    </source>
</evidence>
<accession>A0A8B8D5D5</accession>
<reference evidence="2" key="1">
    <citation type="submission" date="2024-06" db="UniProtKB">
        <authorList>
            <consortium name="RefSeq"/>
        </authorList>
    </citation>
    <scope>NUCLEOTIDE SEQUENCE [LARGE SCALE GENOMIC DNA]</scope>
</reference>
<gene>
    <name evidence="3" type="primary">LOC111123777</name>
</gene>
<protein>
    <submittedName>
        <fullName evidence="3">Uncharacterized protein LOC111123777</fullName>
    </submittedName>
</protein>
<organism evidence="2 3">
    <name type="scientific">Crassostrea virginica</name>
    <name type="common">Eastern oyster</name>
    <dbReference type="NCBI Taxonomy" id="6565"/>
    <lineage>
        <taxon>Eukaryota</taxon>
        <taxon>Metazoa</taxon>
        <taxon>Spiralia</taxon>
        <taxon>Lophotrochozoa</taxon>
        <taxon>Mollusca</taxon>
        <taxon>Bivalvia</taxon>
        <taxon>Autobranchia</taxon>
        <taxon>Pteriomorphia</taxon>
        <taxon>Ostreida</taxon>
        <taxon>Ostreoidea</taxon>
        <taxon>Ostreidae</taxon>
        <taxon>Crassostrea</taxon>
    </lineage>
</organism>
<name>A0A8B8D5D5_CRAVI</name>
<dbReference type="InterPro" id="IPR024810">
    <property type="entry name" value="MAB21L/cGLR"/>
</dbReference>
<dbReference type="InterPro" id="IPR046903">
    <property type="entry name" value="Mab-21-like_nuc_Trfase"/>
</dbReference>
<reference evidence="3" key="2">
    <citation type="submission" date="2025-08" db="UniProtKB">
        <authorList>
            <consortium name="RefSeq"/>
        </authorList>
    </citation>
    <scope>IDENTIFICATION</scope>
    <source>
        <tissue evidence="3">Whole sample</tissue>
    </source>
</reference>
<dbReference type="RefSeq" id="XP_022322051.1">
    <property type="nucleotide sequence ID" value="XM_022466343.1"/>
</dbReference>
<dbReference type="AlphaFoldDB" id="A0A8B8D5D5"/>
<proteinExistence type="predicted"/>
<sequence>MEHKFNKCRHHNICLYNELLIKIGFEECVEIRRKVKEFEANRKDQLSLFHPNLKTICTGSVAEGFRHGQTDRDYMKVLKDITVLDSDTEILYSREPDKTVVLSINKDPVYWNEGYVMLKCIQDGENPTDIHQQCINYAKINNFVSSYRFKEKWVTYHTEFGVDVFIHGPCISLSGLSSDYDIAFSLECGFWPSLAKEWLNRTRVWPSQKLVDEIAMSGCHLVPLGPVKDVKDDLLWRLSFNNAEKKLVFAFNQTQFLCYGLLKIVFKECIEKLENYPKNTLCSYFIKTLLFWIIQDTTAELWQPHNIVICKKYV</sequence>
<feature type="domain" description="Mab-21-like nucleotidyltransferase" evidence="1">
    <location>
        <begin position="181"/>
        <end position="247"/>
    </location>
</feature>
<dbReference type="SMART" id="SM01265">
    <property type="entry name" value="Mab-21"/>
    <property type="match status" value="1"/>
</dbReference>
<dbReference type="OrthoDB" id="6127746at2759"/>
<dbReference type="Proteomes" id="UP000694844">
    <property type="component" value="Chromosome 1"/>
</dbReference>
<evidence type="ECO:0000313" key="2">
    <source>
        <dbReference type="Proteomes" id="UP000694844"/>
    </source>
</evidence>
<dbReference type="PANTHER" id="PTHR10656">
    <property type="entry name" value="CELL FATE DETERMINING PROTEIN MAB21-RELATED"/>
    <property type="match status" value="1"/>
</dbReference>